<accession>A0A2H6KGD6</accession>
<reference evidence="10 11" key="1">
    <citation type="journal article" date="2017" name="BMC Genomics">
        <title>Whole-genome assembly of Babesia ovata and comparative genomics between closely related pathogens.</title>
        <authorList>
            <person name="Yamagishi J."/>
            <person name="Asada M."/>
            <person name="Hakimi H."/>
            <person name="Tanaka T.Q."/>
            <person name="Sugimoto C."/>
            <person name="Kawazu S."/>
        </authorList>
    </citation>
    <scope>NUCLEOTIDE SEQUENCE [LARGE SCALE GENOMIC DNA]</scope>
    <source>
        <strain evidence="10 11">Miyake</strain>
    </source>
</reference>
<proteinExistence type="predicted"/>
<keyword evidence="7" id="KW-0325">Glycoprotein</keyword>
<dbReference type="Proteomes" id="UP000236319">
    <property type="component" value="Unassembled WGS sequence"/>
</dbReference>
<gene>
    <name evidence="10" type="ORF">BOVATA_035480</name>
</gene>
<dbReference type="OrthoDB" id="365660at2759"/>
<dbReference type="Gene3D" id="2.60.40.2860">
    <property type="match status" value="1"/>
</dbReference>
<evidence type="ECO:0000256" key="4">
    <source>
        <dbReference type="ARBA" id="ARBA00022729"/>
    </source>
</evidence>
<keyword evidence="11" id="KW-1185">Reference proteome</keyword>
<keyword evidence="4 8" id="KW-0732">Signal</keyword>
<dbReference type="AlphaFoldDB" id="A0A2H6KGD6"/>
<dbReference type="InterPro" id="IPR038160">
    <property type="entry name" value="6_CYS_dom_sf"/>
</dbReference>
<evidence type="ECO:0000256" key="2">
    <source>
        <dbReference type="ARBA" id="ARBA00004241"/>
    </source>
</evidence>
<name>A0A2H6KGD6_9APIC</name>
<keyword evidence="5" id="KW-0472">Membrane</keyword>
<evidence type="ECO:0000256" key="5">
    <source>
        <dbReference type="ARBA" id="ARBA00023136"/>
    </source>
</evidence>
<dbReference type="PROSITE" id="PS51701">
    <property type="entry name" value="6_CYS"/>
    <property type="match status" value="1"/>
</dbReference>
<sequence>MGNCNIMKYMLSSGAMWLFWIRPIGAVVCDFSRPQGLLESNALVTCQMDISYFDAATVICPRRVNDTEYVWNPQAALDGHGRLNAYVSDEGTFRSVALPDVVRTESDDKLFWIGSNNSQTELHLDIPIHEVFAITEGRLIFICGPQDLVLSYILQRHLERLGGFPEMQSFPWVPATPLTEEITKIGNALGVVFMNRGNAHLPLQGCGSRPSPLFAPGNEVTVDPITGTRSCVADPMSESPIGFVCEGRLEPEDCMRSLIDESGEVVAAPESHPYWSFVDHRPWVIAKYFNDFALPPFYGECICMDSETGQVKAKIEIRSKNEYVCDIASMIDHNHLNTIRSPWCSVVLHPGSTLTIKLPTQQINSASTGMTSDYADKDVDMDVDEDLSTVAFSQLPPAYEYETEFLPKDMTTLNQLSVPYVAIYHEISYHEVLAGDALELDISQMYRGEIKLQYNVGKPLALRSGLNSFRYHLTLTSTNENVPSTIYVIVNISFAFTHEYGIIGCDRRSQGSFDQDISRRYCSMKSVANGIGDVYECSYNKTWNISWAGIHCTPDETLLPGDCEFAAYDLYSNRIIPFPASVRHATVNPIPGFQVLGFKLHNNPASYACICVDQRGYERSKLIIECNHQETHRYAVRRELASHTLRPHLLIPWHEARLSSEEHTLPKSLMLHHVQQNTITIQAGTTLMLYCEVGVDVLGLFDEHVDIHANPIRKVLKWLPDQPEEFYYTANYKPNGPELVRKRYKDSIATTSDGFRVVYDISTANHGYETLKIKYNRRSILVSKDLNHKKYVPITFVCGKTPEPSDLSIVTDNVQSSNAFVQDIPHIIGLPEQYTWHVVNVAVETTDPYMQGCGVTYESTDLFKPETPQLYGAYGQPQFGCKIDLQAAKEAAFYCPAPYLLDPPNCFSQVYVDGIVKNTRDLSQSLVASQSNHFVILSFDGSLVGPGETLRQTPPLECRCVTVRGIVLSTIQIEKYYAK</sequence>
<organism evidence="10 11">
    <name type="scientific">Babesia ovata</name>
    <dbReference type="NCBI Taxonomy" id="189622"/>
    <lineage>
        <taxon>Eukaryota</taxon>
        <taxon>Sar</taxon>
        <taxon>Alveolata</taxon>
        <taxon>Apicomplexa</taxon>
        <taxon>Aconoidasida</taxon>
        <taxon>Piroplasmida</taxon>
        <taxon>Babesiidae</taxon>
        <taxon>Babesia</taxon>
    </lineage>
</organism>
<dbReference type="Pfam" id="PF07422">
    <property type="entry name" value="s48_45"/>
    <property type="match status" value="1"/>
</dbReference>
<evidence type="ECO:0000256" key="8">
    <source>
        <dbReference type="SAM" id="SignalP"/>
    </source>
</evidence>
<dbReference type="GO" id="GO:0009986">
    <property type="term" value="C:cell surface"/>
    <property type="evidence" value="ECO:0007669"/>
    <property type="project" value="UniProtKB-SubCell"/>
</dbReference>
<feature type="domain" description="6-Cys" evidence="9">
    <location>
        <begin position="849"/>
        <end position="979"/>
    </location>
</feature>
<dbReference type="VEuPathDB" id="PiroplasmaDB:BOVATA_035480"/>
<evidence type="ECO:0000256" key="7">
    <source>
        <dbReference type="ARBA" id="ARBA00023180"/>
    </source>
</evidence>
<protein>
    <recommendedName>
        <fullName evidence="9">6-Cys domain-containing protein</fullName>
    </recommendedName>
</protein>
<evidence type="ECO:0000313" key="11">
    <source>
        <dbReference type="Proteomes" id="UP000236319"/>
    </source>
</evidence>
<comment type="subcellular location">
    <subcellularLocation>
        <location evidence="1">Cell membrane</location>
    </subcellularLocation>
    <subcellularLocation>
        <location evidence="2">Cell surface</location>
    </subcellularLocation>
</comment>
<dbReference type="InterPro" id="IPR010884">
    <property type="entry name" value="6_CYS_dom"/>
</dbReference>
<evidence type="ECO:0000256" key="3">
    <source>
        <dbReference type="ARBA" id="ARBA00022475"/>
    </source>
</evidence>
<evidence type="ECO:0000259" key="9">
    <source>
        <dbReference type="PROSITE" id="PS51701"/>
    </source>
</evidence>
<comment type="caution">
    <text evidence="10">The sequence shown here is derived from an EMBL/GenBank/DDBJ whole genome shotgun (WGS) entry which is preliminary data.</text>
</comment>
<keyword evidence="3" id="KW-1003">Cell membrane</keyword>
<evidence type="ECO:0000256" key="6">
    <source>
        <dbReference type="ARBA" id="ARBA00023157"/>
    </source>
</evidence>
<feature type="signal peptide" evidence="8">
    <location>
        <begin position="1"/>
        <end position="26"/>
    </location>
</feature>
<dbReference type="RefSeq" id="XP_028868298.1">
    <property type="nucleotide sequence ID" value="XM_029012465.1"/>
</dbReference>
<keyword evidence="6" id="KW-1015">Disulfide bond</keyword>
<dbReference type="GO" id="GO:0005886">
    <property type="term" value="C:plasma membrane"/>
    <property type="evidence" value="ECO:0007669"/>
    <property type="project" value="UniProtKB-SubCell"/>
</dbReference>
<dbReference type="EMBL" id="BDSA01000004">
    <property type="protein sequence ID" value="GBE62055.1"/>
    <property type="molecule type" value="Genomic_DNA"/>
</dbReference>
<evidence type="ECO:0000256" key="1">
    <source>
        <dbReference type="ARBA" id="ARBA00004236"/>
    </source>
</evidence>
<evidence type="ECO:0000313" key="10">
    <source>
        <dbReference type="EMBL" id="GBE62055.1"/>
    </source>
</evidence>
<dbReference type="GeneID" id="39875825"/>
<feature type="chain" id="PRO_5014174710" description="6-Cys domain-containing protein" evidence="8">
    <location>
        <begin position="27"/>
        <end position="979"/>
    </location>
</feature>